<evidence type="ECO:0000256" key="6">
    <source>
        <dbReference type="ARBA" id="ARBA00023277"/>
    </source>
</evidence>
<dbReference type="EMBL" id="JASNJE010000020">
    <property type="protein sequence ID" value="MDK3074447.1"/>
    <property type="molecule type" value="Genomic_DNA"/>
</dbReference>
<organism evidence="9 10">
    <name type="scientific">Sedimentitalea xiamensis</name>
    <dbReference type="NCBI Taxonomy" id="3050037"/>
    <lineage>
        <taxon>Bacteria</taxon>
        <taxon>Pseudomonadati</taxon>
        <taxon>Pseudomonadota</taxon>
        <taxon>Alphaproteobacteria</taxon>
        <taxon>Rhodobacterales</taxon>
        <taxon>Paracoccaceae</taxon>
        <taxon>Sedimentitalea</taxon>
    </lineage>
</organism>
<evidence type="ECO:0000256" key="3">
    <source>
        <dbReference type="ARBA" id="ARBA00022741"/>
    </source>
</evidence>
<keyword evidence="4 9" id="KW-0418">Kinase</keyword>
<dbReference type="InterPro" id="IPR031475">
    <property type="entry name" value="NBD_C"/>
</dbReference>
<dbReference type="GO" id="GO:0016301">
    <property type="term" value="F:kinase activity"/>
    <property type="evidence" value="ECO:0007669"/>
    <property type="project" value="UniProtKB-KW"/>
</dbReference>
<proteinExistence type="inferred from homology"/>
<keyword evidence="6" id="KW-0119">Carbohydrate metabolism</keyword>
<dbReference type="InterPro" id="IPR042213">
    <property type="entry name" value="NBD_C_sf"/>
</dbReference>
<dbReference type="Proteomes" id="UP001227126">
    <property type="component" value="Unassembled WGS sequence"/>
</dbReference>
<dbReference type="Pfam" id="PF07005">
    <property type="entry name" value="SBD_N"/>
    <property type="match status" value="1"/>
</dbReference>
<comment type="similarity">
    <text evidence="1">Belongs to the four-carbon acid sugar kinase family.</text>
</comment>
<evidence type="ECO:0000313" key="10">
    <source>
        <dbReference type="Proteomes" id="UP001227126"/>
    </source>
</evidence>
<evidence type="ECO:0000259" key="8">
    <source>
        <dbReference type="Pfam" id="PF17042"/>
    </source>
</evidence>
<comment type="caution">
    <text evidence="9">The sequence shown here is derived from an EMBL/GenBank/DDBJ whole genome shotgun (WGS) entry which is preliminary data.</text>
</comment>
<sequence length="406" mass="42822">MGARIVFLGDDFTGASDSLATYARGGRATRLLTGEAAPEAGLDVLGIATDLRSLPPDRAGKVVSALWPTIARESPEVLHLKVCSTFDSAPHVGSIGAVVRQLTTLFQPDVTAVIGGQPSLGRYCAFGTLFARGPDGAVHRIDRHPVMSRHPVTPMQEADLGLHLSRQGLELANRINAPELTDAGRVAGALRDGPALIDVMCPEHLALIRDALRRVGGRQLLIGASSVAEILGAGQGGATISAPPAPEGALLGFAGSRSTITAAQVKAARRYRRVPLTPDMLDDPATPARLAARLSSDQPLLVHLDPEADYRRDPDALADACADLVEGIVTKTPLRALGLAGGDTSSRIVKRLDFTALDYLSDMGQGACICFGRHAEETRNGMRVMLKGGQMGAADLFDRFAEHMSR</sequence>
<name>A0ABT7FH36_9RHOB</name>
<protein>
    <submittedName>
        <fullName evidence="9">Four-carbon acid sugar kinase family protein</fullName>
    </submittedName>
</protein>
<evidence type="ECO:0000313" key="9">
    <source>
        <dbReference type="EMBL" id="MDK3074447.1"/>
    </source>
</evidence>
<dbReference type="SUPFAM" id="SSF142764">
    <property type="entry name" value="YgbK-like"/>
    <property type="match status" value="1"/>
</dbReference>
<accession>A0ABT7FH36</accession>
<dbReference type="InterPro" id="IPR010737">
    <property type="entry name" value="4-carb_acid_sugar_kinase_N"/>
</dbReference>
<keyword evidence="3" id="KW-0547">Nucleotide-binding</keyword>
<keyword evidence="10" id="KW-1185">Reference proteome</keyword>
<keyword evidence="5" id="KW-0067">ATP-binding</keyword>
<feature type="domain" description="Four-carbon acid sugar kinase N-terminal" evidence="7">
    <location>
        <begin position="5"/>
        <end position="229"/>
    </location>
</feature>
<dbReference type="RefSeq" id="WP_284486380.1">
    <property type="nucleotide sequence ID" value="NZ_JASNJE010000020.1"/>
</dbReference>
<gene>
    <name evidence="9" type="ORF">QO034_15215</name>
</gene>
<evidence type="ECO:0000259" key="7">
    <source>
        <dbReference type="Pfam" id="PF07005"/>
    </source>
</evidence>
<keyword evidence="2" id="KW-0808">Transferase</keyword>
<evidence type="ECO:0000256" key="2">
    <source>
        <dbReference type="ARBA" id="ARBA00022679"/>
    </source>
</evidence>
<feature type="domain" description="Four-carbon acid sugar kinase nucleotide binding" evidence="8">
    <location>
        <begin position="253"/>
        <end position="397"/>
    </location>
</feature>
<evidence type="ECO:0000256" key="4">
    <source>
        <dbReference type="ARBA" id="ARBA00022777"/>
    </source>
</evidence>
<evidence type="ECO:0000256" key="5">
    <source>
        <dbReference type="ARBA" id="ARBA00022840"/>
    </source>
</evidence>
<evidence type="ECO:0000256" key="1">
    <source>
        <dbReference type="ARBA" id="ARBA00005715"/>
    </source>
</evidence>
<dbReference type="Gene3D" id="3.40.50.10840">
    <property type="entry name" value="Putative sugar-binding, N-terminal domain"/>
    <property type="match status" value="1"/>
</dbReference>
<dbReference type="Gene3D" id="3.40.980.20">
    <property type="entry name" value="Four-carbon acid sugar kinase, nucleotide binding domain"/>
    <property type="match status" value="1"/>
</dbReference>
<dbReference type="Pfam" id="PF17042">
    <property type="entry name" value="NBD_C"/>
    <property type="match status" value="1"/>
</dbReference>
<dbReference type="InterPro" id="IPR037051">
    <property type="entry name" value="4-carb_acid_sugar_kinase_N_sf"/>
</dbReference>
<reference evidence="9 10" key="1">
    <citation type="submission" date="2023-05" db="EMBL/GenBank/DDBJ databases">
        <title>Sedimentitalea sp. nov. JM2-8.</title>
        <authorList>
            <person name="Huang J."/>
        </authorList>
    </citation>
    <scope>NUCLEOTIDE SEQUENCE [LARGE SCALE GENOMIC DNA]</scope>
    <source>
        <strain evidence="9 10">JM2-8</strain>
    </source>
</reference>